<dbReference type="Proteomes" id="UP001461960">
    <property type="component" value="Unassembled WGS sequence"/>
</dbReference>
<reference evidence="2 3" key="1">
    <citation type="submission" date="2024-05" db="EMBL/GenBank/DDBJ databases">
        <authorList>
            <person name="Kim H.-Y."/>
            <person name="Kim E."/>
            <person name="Cai Y."/>
            <person name="Yang S.-M."/>
            <person name="Lee W."/>
        </authorList>
    </citation>
    <scope>NUCLEOTIDE SEQUENCE [LARGE SCALE GENOMIC DNA]</scope>
    <source>
        <strain evidence="2 3">FBL11</strain>
    </source>
</reference>
<keyword evidence="3" id="KW-1185">Reference proteome</keyword>
<protein>
    <recommendedName>
        <fullName evidence="4">DNA polymerase III subunit psi</fullName>
    </recommendedName>
</protein>
<dbReference type="RefSeq" id="WP_299220293.1">
    <property type="nucleotide sequence ID" value="NZ_JBDGHN010000002.1"/>
</dbReference>
<feature type="compositionally biased region" description="Polar residues" evidence="1">
    <location>
        <begin position="46"/>
        <end position="63"/>
    </location>
</feature>
<feature type="compositionally biased region" description="Low complexity" evidence="1">
    <location>
        <begin position="126"/>
        <end position="139"/>
    </location>
</feature>
<gene>
    <name evidence="2" type="ORF">AAIR29_05450</name>
</gene>
<comment type="caution">
    <text evidence="2">The sequence shown here is derived from an EMBL/GenBank/DDBJ whole genome shotgun (WGS) entry which is preliminary data.</text>
</comment>
<feature type="region of interest" description="Disordered" evidence="1">
    <location>
        <begin position="117"/>
        <end position="148"/>
    </location>
</feature>
<evidence type="ECO:0000313" key="2">
    <source>
        <dbReference type="EMBL" id="MEN2751078.1"/>
    </source>
</evidence>
<organism evidence="2 3">
    <name type="scientific">Psychrobacter saeujeotis</name>
    <dbReference type="NCBI Taxonomy" id="3143436"/>
    <lineage>
        <taxon>Bacteria</taxon>
        <taxon>Pseudomonadati</taxon>
        <taxon>Pseudomonadota</taxon>
        <taxon>Gammaproteobacteria</taxon>
        <taxon>Moraxellales</taxon>
        <taxon>Moraxellaceae</taxon>
        <taxon>Psychrobacter</taxon>
    </lineage>
</organism>
<accession>A0ABU9X6P9</accession>
<evidence type="ECO:0008006" key="4">
    <source>
        <dbReference type="Google" id="ProtNLM"/>
    </source>
</evidence>
<sequence>MSDIQEPLIVLQRRVQQRQILAMMGIDQWAQSNSATLNIADISAAPENQPSLPSQSVSNQDAAQPSVEAEVIDHSNHNLSDNESTDTILDTENTSANDYEVIHDSEETQDISLQANKQSPVSYSFDSTTSHATHSPSASDSEDSLQQISQNVEQAVAPLIDTVTTIATPSINQNNIVETHNDNSLKKVAPFDLQGGRYGDWVILVDIQALNNDSEKLWQNITQALSITCETTSFPICEGMDTAELANASFAGYVFKIGRSEEIKIISLTTLPEGLEHPNLTAVATLDEMLADSNLKRQLWEQLSGQS</sequence>
<dbReference type="EMBL" id="JBDGHN010000002">
    <property type="protein sequence ID" value="MEN2751078.1"/>
    <property type="molecule type" value="Genomic_DNA"/>
</dbReference>
<evidence type="ECO:0000256" key="1">
    <source>
        <dbReference type="SAM" id="MobiDB-lite"/>
    </source>
</evidence>
<name>A0ABU9X6P9_9GAMM</name>
<evidence type="ECO:0000313" key="3">
    <source>
        <dbReference type="Proteomes" id="UP001461960"/>
    </source>
</evidence>
<proteinExistence type="predicted"/>
<feature type="region of interest" description="Disordered" evidence="1">
    <location>
        <begin position="45"/>
        <end position="68"/>
    </location>
</feature>